<protein>
    <submittedName>
        <fullName evidence="2">Uncharacterized protein</fullName>
    </submittedName>
</protein>
<dbReference type="AlphaFoldDB" id="A0AAE4YCU2"/>
<feature type="compositionally biased region" description="Basic and acidic residues" evidence="1">
    <location>
        <begin position="24"/>
        <end position="41"/>
    </location>
</feature>
<dbReference type="RefSeq" id="WP_168774410.1">
    <property type="nucleotide sequence ID" value="NZ_JAABNR010000006.1"/>
</dbReference>
<sequence>MDAILRMIFNRLIGLVMSRGIDHLARGGRDPSQMSREERQQYRAAKQNGRRARQAASIARRFLK</sequence>
<evidence type="ECO:0000313" key="3">
    <source>
        <dbReference type="Proteomes" id="UP001193501"/>
    </source>
</evidence>
<gene>
    <name evidence="2" type="ORF">GV832_08455</name>
</gene>
<dbReference type="EMBL" id="JAABNR010000006">
    <property type="protein sequence ID" value="NBZ87610.1"/>
    <property type="molecule type" value="Genomic_DNA"/>
</dbReference>
<evidence type="ECO:0000313" key="2">
    <source>
        <dbReference type="EMBL" id="NBZ87610.1"/>
    </source>
</evidence>
<feature type="compositionally biased region" description="Low complexity" evidence="1">
    <location>
        <begin position="54"/>
        <end position="64"/>
    </location>
</feature>
<accession>A0AAE4YCU2</accession>
<dbReference type="Proteomes" id="UP001193501">
    <property type="component" value="Unassembled WGS sequence"/>
</dbReference>
<evidence type="ECO:0000256" key="1">
    <source>
        <dbReference type="SAM" id="MobiDB-lite"/>
    </source>
</evidence>
<keyword evidence="3" id="KW-1185">Reference proteome</keyword>
<organism evidence="2 3">
    <name type="scientific">Stagnihabitans tardus</name>
    <dbReference type="NCBI Taxonomy" id="2699202"/>
    <lineage>
        <taxon>Bacteria</taxon>
        <taxon>Pseudomonadati</taxon>
        <taxon>Pseudomonadota</taxon>
        <taxon>Alphaproteobacteria</taxon>
        <taxon>Rhodobacterales</taxon>
        <taxon>Paracoccaceae</taxon>
        <taxon>Stagnihabitans</taxon>
    </lineage>
</organism>
<reference evidence="2" key="1">
    <citation type="submission" date="2020-01" db="EMBL/GenBank/DDBJ databases">
        <authorList>
            <person name="Chen W.-M."/>
        </authorList>
    </citation>
    <scope>NUCLEOTIDE SEQUENCE</scope>
    <source>
        <strain evidence="2">CYK-10</strain>
    </source>
</reference>
<proteinExistence type="predicted"/>
<comment type="caution">
    <text evidence="2">The sequence shown here is derived from an EMBL/GenBank/DDBJ whole genome shotgun (WGS) entry which is preliminary data.</text>
</comment>
<feature type="region of interest" description="Disordered" evidence="1">
    <location>
        <begin position="24"/>
        <end position="64"/>
    </location>
</feature>
<name>A0AAE4YCU2_9RHOB</name>